<dbReference type="PANTHER" id="PTHR11108">
    <property type="entry name" value="FERROCHELATASE"/>
    <property type="match status" value="1"/>
</dbReference>
<dbReference type="AlphaFoldDB" id="A0AAN9ISH0"/>
<comment type="similarity">
    <text evidence="1">Belongs to the ferrochelatase family.</text>
</comment>
<accession>A0AAN9ISH0</accession>
<proteinExistence type="inferred from homology"/>
<dbReference type="Pfam" id="PF00762">
    <property type="entry name" value="Ferrochelatase"/>
    <property type="match status" value="1"/>
</dbReference>
<protein>
    <submittedName>
        <fullName evidence="2">Uncharacterized protein</fullName>
    </submittedName>
</protein>
<dbReference type="Proteomes" id="UP001359559">
    <property type="component" value="Unassembled WGS sequence"/>
</dbReference>
<sequence>MSELNYTLVYVTGIHSLKKLLSSLDSMVMIFFNAHEVPVVYVEKAYDSYKIKIEECVDLIMEELETRKLTNSFTLAYQSLVPLASVEELLAVYDSQRKELSPPVMVWE</sequence>
<name>A0AAN9ISH0_CLITE</name>
<dbReference type="GO" id="GO:0006783">
    <property type="term" value="P:heme biosynthetic process"/>
    <property type="evidence" value="ECO:0007669"/>
    <property type="project" value="InterPro"/>
</dbReference>
<comment type="caution">
    <text evidence="2">The sequence shown here is derived from an EMBL/GenBank/DDBJ whole genome shotgun (WGS) entry which is preliminary data.</text>
</comment>
<dbReference type="GO" id="GO:0004325">
    <property type="term" value="F:ferrochelatase activity"/>
    <property type="evidence" value="ECO:0007669"/>
    <property type="project" value="InterPro"/>
</dbReference>
<dbReference type="InterPro" id="IPR001015">
    <property type="entry name" value="Ferrochelatase"/>
</dbReference>
<evidence type="ECO:0000313" key="2">
    <source>
        <dbReference type="EMBL" id="KAK7285219.1"/>
    </source>
</evidence>
<keyword evidence="3" id="KW-1185">Reference proteome</keyword>
<gene>
    <name evidence="2" type="ORF">RJT34_19981</name>
</gene>
<organism evidence="2 3">
    <name type="scientific">Clitoria ternatea</name>
    <name type="common">Butterfly pea</name>
    <dbReference type="NCBI Taxonomy" id="43366"/>
    <lineage>
        <taxon>Eukaryota</taxon>
        <taxon>Viridiplantae</taxon>
        <taxon>Streptophyta</taxon>
        <taxon>Embryophyta</taxon>
        <taxon>Tracheophyta</taxon>
        <taxon>Spermatophyta</taxon>
        <taxon>Magnoliopsida</taxon>
        <taxon>eudicotyledons</taxon>
        <taxon>Gunneridae</taxon>
        <taxon>Pentapetalae</taxon>
        <taxon>rosids</taxon>
        <taxon>fabids</taxon>
        <taxon>Fabales</taxon>
        <taxon>Fabaceae</taxon>
        <taxon>Papilionoideae</taxon>
        <taxon>50 kb inversion clade</taxon>
        <taxon>NPAAA clade</taxon>
        <taxon>indigoferoid/millettioid clade</taxon>
        <taxon>Phaseoleae</taxon>
        <taxon>Clitoria</taxon>
    </lineage>
</organism>
<dbReference type="GO" id="GO:0005739">
    <property type="term" value="C:mitochondrion"/>
    <property type="evidence" value="ECO:0007669"/>
    <property type="project" value="TreeGrafter"/>
</dbReference>
<evidence type="ECO:0000256" key="1">
    <source>
        <dbReference type="RuleBase" id="RU004185"/>
    </source>
</evidence>
<evidence type="ECO:0000313" key="3">
    <source>
        <dbReference type="Proteomes" id="UP001359559"/>
    </source>
</evidence>
<reference evidence="2 3" key="1">
    <citation type="submission" date="2024-01" db="EMBL/GenBank/DDBJ databases">
        <title>The genomes of 5 underutilized Papilionoideae crops provide insights into root nodulation and disease resistance.</title>
        <authorList>
            <person name="Yuan L."/>
        </authorList>
    </citation>
    <scope>NUCLEOTIDE SEQUENCE [LARGE SCALE GENOMIC DNA]</scope>
    <source>
        <strain evidence="2">LY-2023</strain>
        <tissue evidence="2">Leaf</tissue>
    </source>
</reference>
<dbReference type="Gene3D" id="3.40.50.1400">
    <property type="match status" value="1"/>
</dbReference>
<dbReference type="EMBL" id="JAYKXN010000005">
    <property type="protein sequence ID" value="KAK7285219.1"/>
    <property type="molecule type" value="Genomic_DNA"/>
</dbReference>
<dbReference type="PANTHER" id="PTHR11108:SF1">
    <property type="entry name" value="FERROCHELATASE, MITOCHONDRIAL"/>
    <property type="match status" value="1"/>
</dbReference>